<feature type="domain" description="Lipopolysaccharide assembly protein A" evidence="7">
    <location>
        <begin position="44"/>
        <end position="93"/>
    </location>
</feature>
<evidence type="ECO:0000256" key="5">
    <source>
        <dbReference type="SAM" id="MobiDB-lite"/>
    </source>
</evidence>
<dbReference type="InterPro" id="IPR010445">
    <property type="entry name" value="LapA_dom"/>
</dbReference>
<feature type="compositionally biased region" description="Basic and acidic residues" evidence="5">
    <location>
        <begin position="87"/>
        <end position="103"/>
    </location>
</feature>
<feature type="region of interest" description="Disordered" evidence="5">
    <location>
        <begin position="87"/>
        <end position="115"/>
    </location>
</feature>
<evidence type="ECO:0000256" key="2">
    <source>
        <dbReference type="ARBA" id="ARBA00022692"/>
    </source>
</evidence>
<sequence length="115" mass="12855">MMVRKVVNLVVLIPLAIVLVVLCVANRQTVTLALNPFRPEDQMLSTSAPFFVFLFLAFLLGALVGGFAVWLSQGKHRKRARIEARSAARWESEADKHKKRADDVVANQLPKLSSR</sequence>
<gene>
    <name evidence="8" type="ORF">QO005_001656</name>
</gene>
<comment type="caution">
    <text evidence="8">The sequence shown here is derived from an EMBL/GenBank/DDBJ whole genome shotgun (WGS) entry which is preliminary data.</text>
</comment>
<evidence type="ECO:0000256" key="1">
    <source>
        <dbReference type="ARBA" id="ARBA00022475"/>
    </source>
</evidence>
<keyword evidence="4 6" id="KW-0472">Membrane</keyword>
<evidence type="ECO:0000313" key="8">
    <source>
        <dbReference type="EMBL" id="MDQ0455322.1"/>
    </source>
</evidence>
<protein>
    <submittedName>
        <fullName evidence="8">Integral membrane protein</fullName>
    </submittedName>
</protein>
<reference evidence="8 9" key="1">
    <citation type="submission" date="2023-07" db="EMBL/GenBank/DDBJ databases">
        <title>Genomic Encyclopedia of Type Strains, Phase IV (KMG-IV): sequencing the most valuable type-strain genomes for metagenomic binning, comparative biology and taxonomic classification.</title>
        <authorList>
            <person name="Goeker M."/>
        </authorList>
    </citation>
    <scope>NUCLEOTIDE SEQUENCE [LARGE SCALE GENOMIC DNA]</scope>
    <source>
        <strain evidence="8 9">DSM 100301</strain>
    </source>
</reference>
<evidence type="ECO:0000259" key="7">
    <source>
        <dbReference type="Pfam" id="PF06305"/>
    </source>
</evidence>
<keyword evidence="3 6" id="KW-1133">Transmembrane helix</keyword>
<evidence type="ECO:0000256" key="6">
    <source>
        <dbReference type="SAM" id="Phobius"/>
    </source>
</evidence>
<feature type="transmembrane region" description="Helical" evidence="6">
    <location>
        <begin position="51"/>
        <end position="71"/>
    </location>
</feature>
<keyword evidence="9" id="KW-1185">Reference proteome</keyword>
<evidence type="ECO:0000256" key="3">
    <source>
        <dbReference type="ARBA" id="ARBA00022989"/>
    </source>
</evidence>
<keyword evidence="2 6" id="KW-0812">Transmembrane</keyword>
<evidence type="ECO:0000256" key="4">
    <source>
        <dbReference type="ARBA" id="ARBA00023136"/>
    </source>
</evidence>
<evidence type="ECO:0000313" key="9">
    <source>
        <dbReference type="Proteomes" id="UP001235269"/>
    </source>
</evidence>
<proteinExistence type="predicted"/>
<accession>A0ABU0IAS8</accession>
<keyword evidence="1" id="KW-1003">Cell membrane</keyword>
<dbReference type="EMBL" id="JAUSWH010000004">
    <property type="protein sequence ID" value="MDQ0455322.1"/>
    <property type="molecule type" value="Genomic_DNA"/>
</dbReference>
<organism evidence="8 9">
    <name type="scientific">Rhizobium paknamense</name>
    <dbReference type="NCBI Taxonomy" id="1206817"/>
    <lineage>
        <taxon>Bacteria</taxon>
        <taxon>Pseudomonadati</taxon>
        <taxon>Pseudomonadota</taxon>
        <taxon>Alphaproteobacteria</taxon>
        <taxon>Hyphomicrobiales</taxon>
        <taxon>Rhizobiaceae</taxon>
        <taxon>Rhizobium/Agrobacterium group</taxon>
        <taxon>Rhizobium</taxon>
    </lineage>
</organism>
<name>A0ABU0IAS8_9HYPH</name>
<dbReference type="Pfam" id="PF06305">
    <property type="entry name" value="LapA_dom"/>
    <property type="match status" value="1"/>
</dbReference>
<dbReference type="Proteomes" id="UP001235269">
    <property type="component" value="Unassembled WGS sequence"/>
</dbReference>